<protein>
    <submittedName>
        <fullName evidence="2">Uncharacterized protein</fullName>
    </submittedName>
</protein>
<evidence type="ECO:0000313" key="3">
    <source>
        <dbReference type="Proteomes" id="UP000318431"/>
    </source>
</evidence>
<accession>A0A562R594</accession>
<dbReference type="AlphaFoldDB" id="A0A562R594"/>
<dbReference type="Proteomes" id="UP000318431">
    <property type="component" value="Unassembled WGS sequence"/>
</dbReference>
<proteinExistence type="predicted"/>
<comment type="caution">
    <text evidence="2">The sequence shown here is derived from an EMBL/GenBank/DDBJ whole genome shotgun (WGS) entry which is preliminary data.</text>
</comment>
<dbReference type="EMBL" id="VLLB01000006">
    <property type="protein sequence ID" value="TWI63590.1"/>
    <property type="molecule type" value="Genomic_DNA"/>
</dbReference>
<sequence length="57" mass="5869">MSGSDPEVDTGSAVNAKTAREGRFAAGDENQSREMITPASTPTTAPMTTARHGLSCT</sequence>
<feature type="compositionally biased region" description="Low complexity" evidence="1">
    <location>
        <begin position="37"/>
        <end position="50"/>
    </location>
</feature>
<gene>
    <name evidence="2" type="ORF">IP91_03561</name>
</gene>
<feature type="region of interest" description="Disordered" evidence="1">
    <location>
        <begin position="1"/>
        <end position="57"/>
    </location>
</feature>
<keyword evidence="3" id="KW-1185">Reference proteome</keyword>
<evidence type="ECO:0000256" key="1">
    <source>
        <dbReference type="SAM" id="MobiDB-lite"/>
    </source>
</evidence>
<name>A0A562R594_9BURK</name>
<reference evidence="2 3" key="1">
    <citation type="journal article" date="2015" name="Stand. Genomic Sci.">
        <title>Genomic Encyclopedia of Bacterial and Archaeal Type Strains, Phase III: the genomes of soil and plant-associated and newly described type strains.</title>
        <authorList>
            <person name="Whitman W.B."/>
            <person name="Woyke T."/>
            <person name="Klenk H.P."/>
            <person name="Zhou Y."/>
            <person name="Lilburn T.G."/>
            <person name="Beck B.J."/>
            <person name="De Vos P."/>
            <person name="Vandamme P."/>
            <person name="Eisen J.A."/>
            <person name="Garrity G."/>
            <person name="Hugenholtz P."/>
            <person name="Kyrpides N.C."/>
        </authorList>
    </citation>
    <scope>NUCLEOTIDE SEQUENCE [LARGE SCALE GENOMIC DNA]</scope>
    <source>
        <strain evidence="2 3">CGMCC 1.10822</strain>
    </source>
</reference>
<evidence type="ECO:0000313" key="2">
    <source>
        <dbReference type="EMBL" id="TWI63590.1"/>
    </source>
</evidence>
<organism evidence="2 3">
    <name type="scientific">Pseudoduganella lurida</name>
    <dbReference type="NCBI Taxonomy" id="1036180"/>
    <lineage>
        <taxon>Bacteria</taxon>
        <taxon>Pseudomonadati</taxon>
        <taxon>Pseudomonadota</taxon>
        <taxon>Betaproteobacteria</taxon>
        <taxon>Burkholderiales</taxon>
        <taxon>Oxalobacteraceae</taxon>
        <taxon>Telluria group</taxon>
        <taxon>Pseudoduganella</taxon>
    </lineage>
</organism>